<dbReference type="SMART" id="SM00342">
    <property type="entry name" value="HTH_ARAC"/>
    <property type="match status" value="1"/>
</dbReference>
<dbReference type="AlphaFoldDB" id="F8F4B1"/>
<evidence type="ECO:0000256" key="2">
    <source>
        <dbReference type="ARBA" id="ARBA00023125"/>
    </source>
</evidence>
<feature type="domain" description="HTH araC/xylS-type" evidence="4">
    <location>
        <begin position="177"/>
        <end position="275"/>
    </location>
</feature>
<evidence type="ECO:0000256" key="1">
    <source>
        <dbReference type="ARBA" id="ARBA00023015"/>
    </source>
</evidence>
<keyword evidence="1" id="KW-0805">Transcription regulation</keyword>
<dbReference type="SUPFAM" id="SSF51215">
    <property type="entry name" value="Regulatory protein AraC"/>
    <property type="match status" value="1"/>
</dbReference>
<dbReference type="InterPro" id="IPR018060">
    <property type="entry name" value="HTH_AraC"/>
</dbReference>
<dbReference type="eggNOG" id="COG2169">
    <property type="taxonomic scope" value="Bacteria"/>
</dbReference>
<dbReference type="HOGENOM" id="CLU_000445_88_3_12"/>
<dbReference type="KEGG" id="scd:Spica_2450"/>
<dbReference type="SUPFAM" id="SSF46689">
    <property type="entry name" value="Homeodomain-like"/>
    <property type="match status" value="2"/>
</dbReference>
<sequence>MLQTDIRIEDTVCNLRFIRKSRATTNPERHFHNSWELLYVVSGSRTFFHQHATYRMNEGSLALIPPGVLHRGINRGSETCELYNLYIIDPHHPLFMPLVPLYTCWAQHYKPVIQFEEKTRYEIEVLLNTIGAELEKKDRWYMETVWAYMTILISRVCRYAEQEKGIMVYHSTDFRIDTIMEWIQEHFTEMIDLDRVARIVALSPAYVSKLFYKETQIHLHEYLSYVRIQRACQLLATTRKPIYLIAEHCGFGSLTQFGRVFRELTGQHPFEYRKKTNPHYIG</sequence>
<dbReference type="RefSeq" id="WP_013969837.1">
    <property type="nucleotide sequence ID" value="NC_015732.1"/>
</dbReference>
<dbReference type="InterPro" id="IPR009057">
    <property type="entry name" value="Homeodomain-like_sf"/>
</dbReference>
<dbReference type="Gene3D" id="1.10.10.60">
    <property type="entry name" value="Homeodomain-like"/>
    <property type="match status" value="2"/>
</dbReference>
<evidence type="ECO:0000313" key="6">
    <source>
        <dbReference type="Proteomes" id="UP000000503"/>
    </source>
</evidence>
<dbReference type="Proteomes" id="UP000000503">
    <property type="component" value="Chromosome"/>
</dbReference>
<name>F8F4B1_GRAC1</name>
<reference evidence="6" key="1">
    <citation type="journal article" date="2013" name="Stand. Genomic Sci.">
        <title>Genome sequence of the thermophilic fresh-water bacterium Spirochaeta caldaria type strain (H1(T)), reclassification of Spirochaeta caldaria, Spirochaeta stenostrepta, and Spirochaeta zuelzerae in the genus Treponema as Treponema caldaria comb. nov., Treponema stenostrepta comb. nov., and Treponema zuelzerae comb. nov., and emendation of the genus Treponema.</title>
        <authorList>
            <person name="Abt B."/>
            <person name="Goker M."/>
            <person name="Scheuner C."/>
            <person name="Han C."/>
            <person name="Lu M."/>
            <person name="Misra M."/>
            <person name="Lapidus A."/>
            <person name="Nolan M."/>
            <person name="Lucas S."/>
            <person name="Hammon N."/>
            <person name="Deshpande S."/>
            <person name="Cheng J.F."/>
            <person name="Tapia R."/>
            <person name="Goodwin L.A."/>
            <person name="Pitluck S."/>
            <person name="Liolios K."/>
            <person name="Pagani I."/>
            <person name="Ivanova N."/>
            <person name="Mavromatis K."/>
            <person name="Mikhailova N."/>
            <person name="Huntemann M."/>
            <person name="Pati A."/>
            <person name="Chen A."/>
            <person name="Palaniappan K."/>
            <person name="Land M."/>
            <person name="Hauser L."/>
            <person name="Jeffries C.D."/>
            <person name="Rohde M."/>
            <person name="Spring S."/>
            <person name="Gronow S."/>
            <person name="Detter J.C."/>
            <person name="Bristow J."/>
            <person name="Eisen J.A."/>
            <person name="Markowitz V."/>
            <person name="Hugenholtz P."/>
            <person name="Kyrpides N.C."/>
            <person name="Woyke T."/>
            <person name="Klenk H.P."/>
        </authorList>
    </citation>
    <scope>NUCLEOTIDE SEQUENCE</scope>
    <source>
        <strain evidence="6">ATCC 51460 / DSM 7334 / H1</strain>
    </source>
</reference>
<dbReference type="PROSITE" id="PS01124">
    <property type="entry name" value="HTH_ARAC_FAMILY_2"/>
    <property type="match status" value="1"/>
</dbReference>
<dbReference type="GO" id="GO:0043565">
    <property type="term" value="F:sequence-specific DNA binding"/>
    <property type="evidence" value="ECO:0007669"/>
    <property type="project" value="InterPro"/>
</dbReference>
<evidence type="ECO:0000256" key="3">
    <source>
        <dbReference type="ARBA" id="ARBA00023163"/>
    </source>
</evidence>
<evidence type="ECO:0000313" key="5">
    <source>
        <dbReference type="EMBL" id="AEJ20558.1"/>
    </source>
</evidence>
<evidence type="ECO:0000259" key="4">
    <source>
        <dbReference type="PROSITE" id="PS01124"/>
    </source>
</evidence>
<dbReference type="GO" id="GO:0003700">
    <property type="term" value="F:DNA-binding transcription factor activity"/>
    <property type="evidence" value="ECO:0007669"/>
    <property type="project" value="InterPro"/>
</dbReference>
<dbReference type="OrthoDB" id="359371at2"/>
<dbReference type="InterPro" id="IPR037923">
    <property type="entry name" value="HTH-like"/>
</dbReference>
<dbReference type="Pfam" id="PF12833">
    <property type="entry name" value="HTH_18"/>
    <property type="match status" value="1"/>
</dbReference>
<dbReference type="Pfam" id="PF02311">
    <property type="entry name" value="AraC_binding"/>
    <property type="match status" value="1"/>
</dbReference>
<dbReference type="PANTHER" id="PTHR43280">
    <property type="entry name" value="ARAC-FAMILY TRANSCRIPTIONAL REGULATOR"/>
    <property type="match status" value="1"/>
</dbReference>
<keyword evidence="6" id="KW-1185">Reference proteome</keyword>
<keyword evidence="2" id="KW-0238">DNA-binding</keyword>
<keyword evidence="3" id="KW-0804">Transcription</keyword>
<dbReference type="EMBL" id="CP002868">
    <property type="protein sequence ID" value="AEJ20558.1"/>
    <property type="molecule type" value="Genomic_DNA"/>
</dbReference>
<gene>
    <name evidence="5" type="ordered locus">Spica_2450</name>
</gene>
<dbReference type="PANTHER" id="PTHR43280:SF2">
    <property type="entry name" value="HTH-TYPE TRANSCRIPTIONAL REGULATOR EXSA"/>
    <property type="match status" value="1"/>
</dbReference>
<dbReference type="InterPro" id="IPR003313">
    <property type="entry name" value="AraC-bd"/>
</dbReference>
<proteinExistence type="predicted"/>
<protein>
    <submittedName>
        <fullName evidence="5">Transcriptional regulator, AraC family</fullName>
    </submittedName>
</protein>
<dbReference type="InterPro" id="IPR014710">
    <property type="entry name" value="RmlC-like_jellyroll"/>
</dbReference>
<accession>F8F4B1</accession>
<dbReference type="Gene3D" id="2.60.120.10">
    <property type="entry name" value="Jelly Rolls"/>
    <property type="match status" value="1"/>
</dbReference>
<dbReference type="STRING" id="744872.Spica_2450"/>
<organism evidence="5 6">
    <name type="scientific">Gracilinema caldarium (strain ATCC 51460 / DSM 7334 / H1)</name>
    <name type="common">Treponema caldarium</name>
    <dbReference type="NCBI Taxonomy" id="744872"/>
    <lineage>
        <taxon>Bacteria</taxon>
        <taxon>Pseudomonadati</taxon>
        <taxon>Spirochaetota</taxon>
        <taxon>Spirochaetia</taxon>
        <taxon>Spirochaetales</taxon>
        <taxon>Breznakiellaceae</taxon>
        <taxon>Gracilinema</taxon>
    </lineage>
</organism>